<keyword evidence="14" id="KW-1185">Reference proteome</keyword>
<evidence type="ECO:0000256" key="9">
    <source>
        <dbReference type="ARBA" id="ARBA00023180"/>
    </source>
</evidence>
<evidence type="ECO:0000256" key="3">
    <source>
        <dbReference type="ARBA" id="ARBA00022692"/>
    </source>
</evidence>
<feature type="domain" description="ABC transporter" evidence="11">
    <location>
        <begin position="904"/>
        <end position="1141"/>
    </location>
</feature>
<dbReference type="InterPro" id="IPR011527">
    <property type="entry name" value="ABC1_TM_dom"/>
</dbReference>
<dbReference type="EMBL" id="JBBWWQ010000010">
    <property type="protein sequence ID" value="KAK8936678.1"/>
    <property type="molecule type" value="Genomic_DNA"/>
</dbReference>
<proteinExistence type="inferred from homology"/>
<reference evidence="13 14" key="1">
    <citation type="journal article" date="2022" name="Nat. Plants">
        <title>Genomes of leafy and leafless Platanthera orchids illuminate the evolution of mycoheterotrophy.</title>
        <authorList>
            <person name="Li M.H."/>
            <person name="Liu K.W."/>
            <person name="Li Z."/>
            <person name="Lu H.C."/>
            <person name="Ye Q.L."/>
            <person name="Zhang D."/>
            <person name="Wang J.Y."/>
            <person name="Li Y.F."/>
            <person name="Zhong Z.M."/>
            <person name="Liu X."/>
            <person name="Yu X."/>
            <person name="Liu D.K."/>
            <person name="Tu X.D."/>
            <person name="Liu B."/>
            <person name="Hao Y."/>
            <person name="Liao X.Y."/>
            <person name="Jiang Y.T."/>
            <person name="Sun W.H."/>
            <person name="Chen J."/>
            <person name="Chen Y.Q."/>
            <person name="Ai Y."/>
            <person name="Zhai J.W."/>
            <person name="Wu S.S."/>
            <person name="Zhou Z."/>
            <person name="Hsiao Y.Y."/>
            <person name="Wu W.L."/>
            <person name="Chen Y.Y."/>
            <person name="Lin Y.F."/>
            <person name="Hsu J.L."/>
            <person name="Li C.Y."/>
            <person name="Wang Z.W."/>
            <person name="Zhao X."/>
            <person name="Zhong W.Y."/>
            <person name="Ma X.K."/>
            <person name="Ma L."/>
            <person name="Huang J."/>
            <person name="Chen G.Z."/>
            <person name="Huang M.Z."/>
            <person name="Huang L."/>
            <person name="Peng D.H."/>
            <person name="Luo Y.B."/>
            <person name="Zou S.Q."/>
            <person name="Chen S.P."/>
            <person name="Lan S."/>
            <person name="Tsai W.C."/>
            <person name="Van de Peer Y."/>
            <person name="Liu Z.J."/>
        </authorList>
    </citation>
    <scope>NUCLEOTIDE SEQUENCE [LARGE SCALE GENOMIC DNA]</scope>
    <source>
        <strain evidence="13">Lor287</strain>
    </source>
</reference>
<dbReference type="CDD" id="cd18577">
    <property type="entry name" value="ABC_6TM_Pgp_ABCB1_D1_like"/>
    <property type="match status" value="1"/>
</dbReference>
<evidence type="ECO:0000256" key="6">
    <source>
        <dbReference type="ARBA" id="ARBA00022840"/>
    </source>
</evidence>
<keyword evidence="6" id="KW-0067">ATP-binding</keyword>
<evidence type="ECO:0000256" key="5">
    <source>
        <dbReference type="ARBA" id="ARBA00022741"/>
    </source>
</evidence>
<dbReference type="AlphaFoldDB" id="A0AAP0BEN5"/>
<feature type="transmembrane region" description="Helical" evidence="10">
    <location>
        <begin position="184"/>
        <end position="202"/>
    </location>
</feature>
<dbReference type="PROSITE" id="PS50929">
    <property type="entry name" value="ABC_TM1F"/>
    <property type="match status" value="2"/>
</dbReference>
<dbReference type="SUPFAM" id="SSF90123">
    <property type="entry name" value="ABC transporter transmembrane region"/>
    <property type="match status" value="2"/>
</dbReference>
<dbReference type="FunFam" id="3.40.50.300:FF:000205">
    <property type="entry name" value="ABC transporter B family member 4"/>
    <property type="match status" value="2"/>
</dbReference>
<evidence type="ECO:0000313" key="14">
    <source>
        <dbReference type="Proteomes" id="UP001418222"/>
    </source>
</evidence>
<keyword evidence="3 10" id="KW-0812">Transmembrane</keyword>
<dbReference type="PANTHER" id="PTHR45136:SF2">
    <property type="entry name" value="ABC TRANSPORTER DOMAIN-CONTAINING PROTEIN"/>
    <property type="match status" value="1"/>
</dbReference>
<dbReference type="CDD" id="cd03249">
    <property type="entry name" value="ABC_MTABC3_MDL1_MDL2"/>
    <property type="match status" value="2"/>
</dbReference>
<dbReference type="Gene3D" id="3.40.50.300">
    <property type="entry name" value="P-loop containing nucleotide triphosphate hydrolases"/>
    <property type="match status" value="2"/>
</dbReference>
<dbReference type="SMART" id="SM00382">
    <property type="entry name" value="AAA"/>
    <property type="match status" value="2"/>
</dbReference>
<dbReference type="GO" id="GO:0016887">
    <property type="term" value="F:ATP hydrolysis activity"/>
    <property type="evidence" value="ECO:0007669"/>
    <property type="project" value="InterPro"/>
</dbReference>
<evidence type="ECO:0000313" key="13">
    <source>
        <dbReference type="EMBL" id="KAK8936678.1"/>
    </source>
</evidence>
<evidence type="ECO:0000256" key="10">
    <source>
        <dbReference type="SAM" id="Phobius"/>
    </source>
</evidence>
<feature type="transmembrane region" description="Helical" evidence="10">
    <location>
        <begin position="621"/>
        <end position="640"/>
    </location>
</feature>
<dbReference type="Pfam" id="PF00664">
    <property type="entry name" value="ABC_membrane"/>
    <property type="match status" value="2"/>
</dbReference>
<feature type="transmembrane region" description="Helical" evidence="10">
    <location>
        <begin position="816"/>
        <end position="838"/>
    </location>
</feature>
<keyword evidence="8 10" id="KW-0472">Membrane</keyword>
<evidence type="ECO:0000256" key="7">
    <source>
        <dbReference type="ARBA" id="ARBA00022989"/>
    </source>
</evidence>
<dbReference type="GO" id="GO:0005524">
    <property type="term" value="F:ATP binding"/>
    <property type="evidence" value="ECO:0007669"/>
    <property type="project" value="UniProtKB-KW"/>
</dbReference>
<evidence type="ECO:0000256" key="2">
    <source>
        <dbReference type="ARBA" id="ARBA00022448"/>
    </source>
</evidence>
<evidence type="ECO:0000256" key="4">
    <source>
        <dbReference type="ARBA" id="ARBA00022737"/>
    </source>
</evidence>
<dbReference type="PROSITE" id="PS50893">
    <property type="entry name" value="ABC_TRANSPORTER_2"/>
    <property type="match status" value="2"/>
</dbReference>
<dbReference type="Proteomes" id="UP001418222">
    <property type="component" value="Unassembled WGS sequence"/>
</dbReference>
<dbReference type="InterPro" id="IPR027417">
    <property type="entry name" value="P-loop_NTPase"/>
</dbReference>
<gene>
    <name evidence="13" type="ORF">KSP39_PZI012759</name>
</gene>
<feature type="transmembrane region" description="Helical" evidence="10">
    <location>
        <begin position="728"/>
        <end position="747"/>
    </location>
</feature>
<sequence length="1152" mass="126351">MRARYLSAILQQEVAYFDLKGASMAEVVNTITNDSSVIQDFLSEKVPNFISNFTAFIAGYAVAFSLLKWFAVVIIFPTAFLLIIPGLFYGRVLLKLSSKLLTEYNKAAVVVEQAVSSIRTVYAFRAERRTANSFSTNLKSSVRIGLQHGLVKSLALGSAGISFSIWAFLVWYNSLMVMYHGVKGGSAYVVGISVVSSGLYFGSCISNLKYFGDAVSAAKRINEVIVERRGDRMKCLKSREGDELPSVKGEVEFREVRFAYPASPDAEVIRGFNLKICEGKTVALVGHSGSGKSTVIALLQRLYEPTSGEILLDGVAIQTLRLKWFREQMGLVSQEPTLFGTSIKENIMFGKENATMDEVLAAAKSANANGFISHLPRGYDTQVGEGGVQLSGGQKQRIAIARAIIRSPKILLLDEATSALDYESERMVQEAFESAAAGRSAIVIAHRLSTIRNADTIAFVQRGRVVEFGSHEDLMRNQDEGHYSSLVSLQESQMFLSPANIHDNANAMTITACSPSSVVHNKRRSSSNLSNVFFEPLSFSNSMCSFAIEDDFQGAKAGNNNLPTPAFWKMLMLSAPEWPHVVMGCAGALLIGAVSPIYGFATGNIASTYFLKDHDELKERTRTYSLMLLALSLFCFLVNIMQHYNLAVMGEHLTNRIRERLLSKMLTFEVSWFDQDENSSGFLCSRLAKDANVVRSLVGDRLSLIVQTMSSMSIAIFMGLLIAWKFAVLIISLQPLLIICHYARFALLAKMSKKSLKAQAHCSKLVGEAIHNLNTVFAFSLQDRILQLFNLAQSGPHSTSINQAWTVGVGLGLSQFINICITIISLWYGSLLISHGYITSKQFFLTFPILMRTGHVIAEAGTLTSDLSKGASSVASVFAILNRNTIIEPDSQEGCCVESLNGDIQLLNVDYAYLTRPNVPVLRRFSLSIKAGQSAALVGPSGSGKSTIIALIERFYDPLRGEIQIDGKDIRLYNLRSLRQHIALVSQEPVLFAGTVKDNITYGVDGDISSEEIEAAARAANAHDFICSLPNGYQTSCGDRGKKLSGGQKQRIAIARAMLCNPTILLLDEATSAIDAQSERIVNEALERVMVGRTTVVVAHNLTTVRNCHLIAVLDKGVLVENGDHDSLMKKQPNGMYYKLVNLQNKVDNKKR</sequence>
<dbReference type="Pfam" id="PF00005">
    <property type="entry name" value="ABC_tran"/>
    <property type="match status" value="2"/>
</dbReference>
<dbReference type="InterPro" id="IPR017871">
    <property type="entry name" value="ABC_transporter-like_CS"/>
</dbReference>
<protein>
    <submittedName>
        <fullName evidence="13">Multidrug resistance protein</fullName>
    </submittedName>
</protein>
<dbReference type="CDD" id="cd18578">
    <property type="entry name" value="ABC_6TM_Pgp_ABCB1_D2_like"/>
    <property type="match status" value="1"/>
</dbReference>
<feature type="domain" description="ABC transmembrane type-1" evidence="12">
    <location>
        <begin position="582"/>
        <end position="869"/>
    </location>
</feature>
<evidence type="ECO:0000256" key="8">
    <source>
        <dbReference type="ARBA" id="ARBA00023136"/>
    </source>
</evidence>
<comment type="similarity">
    <text evidence="1">Belongs to the ABC transporter superfamily. ABCB family. Multidrug resistance exporter (TC 3.A.1.201) subfamily.</text>
</comment>
<dbReference type="PANTHER" id="PTHR45136">
    <property type="entry name" value="ABC TRANSPORTER DOMAIN-CONTAINING PROTEIN"/>
    <property type="match status" value="1"/>
</dbReference>
<feature type="transmembrane region" description="Helical" evidence="10">
    <location>
        <begin position="46"/>
        <end position="63"/>
    </location>
</feature>
<comment type="caution">
    <text evidence="13">The sequence shown here is derived from an EMBL/GenBank/DDBJ whole genome shotgun (WGS) entry which is preliminary data.</text>
</comment>
<feature type="domain" description="ABC transmembrane type-1" evidence="12">
    <location>
        <begin position="1"/>
        <end position="220"/>
    </location>
</feature>
<feature type="transmembrane region" description="Helical" evidence="10">
    <location>
        <begin position="702"/>
        <end position="722"/>
    </location>
</feature>
<dbReference type="GO" id="GO:0140359">
    <property type="term" value="F:ABC-type transporter activity"/>
    <property type="evidence" value="ECO:0007669"/>
    <property type="project" value="InterPro"/>
</dbReference>
<dbReference type="SUPFAM" id="SSF52540">
    <property type="entry name" value="P-loop containing nucleoside triphosphate hydrolases"/>
    <property type="match status" value="2"/>
</dbReference>
<keyword evidence="9" id="KW-0325">Glycoprotein</keyword>
<dbReference type="InterPro" id="IPR003439">
    <property type="entry name" value="ABC_transporter-like_ATP-bd"/>
</dbReference>
<keyword evidence="5" id="KW-0547">Nucleotide-binding</keyword>
<organism evidence="13 14">
    <name type="scientific">Platanthera zijinensis</name>
    <dbReference type="NCBI Taxonomy" id="2320716"/>
    <lineage>
        <taxon>Eukaryota</taxon>
        <taxon>Viridiplantae</taxon>
        <taxon>Streptophyta</taxon>
        <taxon>Embryophyta</taxon>
        <taxon>Tracheophyta</taxon>
        <taxon>Spermatophyta</taxon>
        <taxon>Magnoliopsida</taxon>
        <taxon>Liliopsida</taxon>
        <taxon>Asparagales</taxon>
        <taxon>Orchidaceae</taxon>
        <taxon>Orchidoideae</taxon>
        <taxon>Orchideae</taxon>
        <taxon>Orchidinae</taxon>
        <taxon>Platanthera</taxon>
    </lineage>
</organism>
<dbReference type="GO" id="GO:0016020">
    <property type="term" value="C:membrane"/>
    <property type="evidence" value="ECO:0007669"/>
    <property type="project" value="InterPro"/>
</dbReference>
<evidence type="ECO:0000256" key="1">
    <source>
        <dbReference type="ARBA" id="ARBA00007577"/>
    </source>
</evidence>
<keyword evidence="7 10" id="KW-1133">Transmembrane helix</keyword>
<feature type="domain" description="ABC transporter" evidence="11">
    <location>
        <begin position="251"/>
        <end position="487"/>
    </location>
</feature>
<feature type="transmembrane region" description="Helical" evidence="10">
    <location>
        <begin position="149"/>
        <end position="172"/>
    </location>
</feature>
<dbReference type="Gene3D" id="1.20.1560.10">
    <property type="entry name" value="ABC transporter type 1, transmembrane domain"/>
    <property type="match status" value="1"/>
</dbReference>
<name>A0AAP0BEN5_9ASPA</name>
<dbReference type="InterPro" id="IPR003593">
    <property type="entry name" value="AAA+_ATPase"/>
</dbReference>
<feature type="transmembrane region" description="Helical" evidence="10">
    <location>
        <begin position="69"/>
        <end position="89"/>
    </location>
</feature>
<feature type="transmembrane region" description="Helical" evidence="10">
    <location>
        <begin position="578"/>
        <end position="601"/>
    </location>
</feature>
<evidence type="ECO:0000259" key="12">
    <source>
        <dbReference type="PROSITE" id="PS50929"/>
    </source>
</evidence>
<dbReference type="InterPro" id="IPR036640">
    <property type="entry name" value="ABC1_TM_sf"/>
</dbReference>
<accession>A0AAP0BEN5</accession>
<keyword evidence="2" id="KW-0813">Transport</keyword>
<evidence type="ECO:0000259" key="11">
    <source>
        <dbReference type="PROSITE" id="PS50893"/>
    </source>
</evidence>
<dbReference type="PROSITE" id="PS00211">
    <property type="entry name" value="ABC_TRANSPORTER_1"/>
    <property type="match status" value="2"/>
</dbReference>
<keyword evidence="4" id="KW-0677">Repeat</keyword>